<organism evidence="2 3">
    <name type="scientific">Jaminaea rosea</name>
    <dbReference type="NCBI Taxonomy" id="1569628"/>
    <lineage>
        <taxon>Eukaryota</taxon>
        <taxon>Fungi</taxon>
        <taxon>Dikarya</taxon>
        <taxon>Basidiomycota</taxon>
        <taxon>Ustilaginomycotina</taxon>
        <taxon>Exobasidiomycetes</taxon>
        <taxon>Microstromatales</taxon>
        <taxon>Microstromatales incertae sedis</taxon>
        <taxon>Jaminaea</taxon>
    </lineage>
</organism>
<protein>
    <recommendedName>
        <fullName evidence="4">Origin recognition complex subunit 3 winged helix C-terminal domain-containing protein</fullName>
    </recommendedName>
</protein>
<feature type="region of interest" description="Disordered" evidence="1">
    <location>
        <begin position="612"/>
        <end position="640"/>
    </location>
</feature>
<dbReference type="GO" id="GO:0031261">
    <property type="term" value="C:DNA replication preinitiation complex"/>
    <property type="evidence" value="ECO:0007669"/>
    <property type="project" value="TreeGrafter"/>
</dbReference>
<dbReference type="RefSeq" id="XP_025361378.1">
    <property type="nucleotide sequence ID" value="XM_025509261.1"/>
</dbReference>
<evidence type="ECO:0000313" key="2">
    <source>
        <dbReference type="EMBL" id="PWN26766.1"/>
    </source>
</evidence>
<gene>
    <name evidence="2" type="ORF">BDZ90DRAFT_280253</name>
</gene>
<feature type="compositionally biased region" description="Basic and acidic residues" evidence="1">
    <location>
        <begin position="785"/>
        <end position="800"/>
    </location>
</feature>
<feature type="region of interest" description="Disordered" evidence="1">
    <location>
        <begin position="880"/>
        <end position="901"/>
    </location>
</feature>
<feature type="region of interest" description="Disordered" evidence="1">
    <location>
        <begin position="759"/>
        <end position="806"/>
    </location>
</feature>
<proteinExistence type="predicted"/>
<name>A0A316UNC0_9BASI</name>
<feature type="region of interest" description="Disordered" evidence="1">
    <location>
        <begin position="26"/>
        <end position="46"/>
    </location>
</feature>
<reference evidence="2 3" key="1">
    <citation type="journal article" date="2018" name="Mol. Biol. Evol.">
        <title>Broad Genomic Sampling Reveals a Smut Pathogenic Ancestry of the Fungal Clade Ustilaginomycotina.</title>
        <authorList>
            <person name="Kijpornyongpan T."/>
            <person name="Mondo S.J."/>
            <person name="Barry K."/>
            <person name="Sandor L."/>
            <person name="Lee J."/>
            <person name="Lipzen A."/>
            <person name="Pangilinan J."/>
            <person name="LaButti K."/>
            <person name="Hainaut M."/>
            <person name="Henrissat B."/>
            <person name="Grigoriev I.V."/>
            <person name="Spatafora J.W."/>
            <person name="Aime M.C."/>
        </authorList>
    </citation>
    <scope>NUCLEOTIDE SEQUENCE [LARGE SCALE GENOMIC DNA]</scope>
    <source>
        <strain evidence="2 3">MCA 5214</strain>
    </source>
</reference>
<dbReference type="GO" id="GO:0006270">
    <property type="term" value="P:DNA replication initiation"/>
    <property type="evidence" value="ECO:0007669"/>
    <property type="project" value="TreeGrafter"/>
</dbReference>
<keyword evidence="3" id="KW-1185">Reference proteome</keyword>
<dbReference type="STRING" id="1569628.A0A316UNC0"/>
<accession>A0A316UNC0</accession>
<dbReference type="PANTHER" id="PTHR12748:SF0">
    <property type="entry name" value="ORIGIN RECOGNITION COMPLEX SUBUNIT 3"/>
    <property type="match status" value="1"/>
</dbReference>
<evidence type="ECO:0000256" key="1">
    <source>
        <dbReference type="SAM" id="MobiDB-lite"/>
    </source>
</evidence>
<dbReference type="AlphaFoldDB" id="A0A316UNC0"/>
<dbReference type="EMBL" id="KZ819670">
    <property type="protein sequence ID" value="PWN26766.1"/>
    <property type="molecule type" value="Genomic_DNA"/>
</dbReference>
<feature type="compositionally biased region" description="Polar residues" evidence="1">
    <location>
        <begin position="612"/>
        <end position="624"/>
    </location>
</feature>
<feature type="region of interest" description="Disordered" evidence="1">
    <location>
        <begin position="389"/>
        <end position="416"/>
    </location>
</feature>
<dbReference type="GeneID" id="37031084"/>
<dbReference type="GO" id="GO:0005664">
    <property type="term" value="C:nuclear origin of replication recognition complex"/>
    <property type="evidence" value="ECO:0007669"/>
    <property type="project" value="InterPro"/>
</dbReference>
<dbReference type="Proteomes" id="UP000245884">
    <property type="component" value="Unassembled WGS sequence"/>
</dbReference>
<sequence>MAVGDDGPVASTSSLSSIAQPVVAFKAKPRASRSKSRQEHDDDEAYEPLAPLCAFPRFDRYESNDMPRRRRRRAYLHANKALGIACDEALDDLAGPTVRRLHDWIEGTERRGKAASESIPLAAIQSLLPQPVLYQRIVNKISESSGGAAWAHLSLIQCEASSAARLIESIVEQWTSQLPDAASDPSTSSTSATQSFLRLRKRHAALSPSQRPSTYLISLAGLPQAPLFSTLAYLANLPTDAEEQTPPFNIAIVLQCVGGPAGLDGMAWEDKRGLDIDIIDTAGWDARALVGRISNTPVLGGESGPLSGVMLRAAYQKARVAQSPEKDIEAVRAWCELALQRYFTTSLHSVGASVDERDDAPSLSPLTTEHFTSAFFERLRSSLVLSLARPREEDEDEDAMDLDEKQRSDEDGPNLFCLPERLRKDRRKLKAMLMGKDHQGLLELWLESLAGGQEGCGEQGQEHNRRREIGLELLALGIPSTVASTSMASRTDERDLAALRYSLATTSSGTSLSDDDEAVEEEAAARVTARLRRKLNTLLAPRLKTLRRPADETTLQGEPGSTAVDPLAALEIWLDKIEDWADSSSSSSSTASSATRNDLLDRVRALQQELASCTAADSGSNSASPARDSSRPDPTAVSRRLLREERIRSLRTSIADWYGATVRKLVLSAPASQQRPLFSDAFPDESGGDAERVAGLEAISADGACPRSAITLALARPGVYLEHFAAAAEVREEQEQERDQGVGKEVEERRERLHRLNVMLGHGGAGKMNGTSEMPQKGRGKRKRPADGHNEGDNGEDKGHRSSVSQAQTDLSVAYSLFLEAGGPGGGTRGRLVNLDDWYRAWLAVCSPSSGGKEDADAQARFALALSTLALLGYIKRTTRGGGGGGRGRKGEAPTSGRGVAGVRVAKVGGWDRVLGMEQEREEEMREEAEAEAE</sequence>
<dbReference type="GO" id="GO:0005656">
    <property type="term" value="C:nuclear pre-replicative complex"/>
    <property type="evidence" value="ECO:0007669"/>
    <property type="project" value="TreeGrafter"/>
</dbReference>
<dbReference type="PANTHER" id="PTHR12748">
    <property type="entry name" value="ORIGIN RECOGNITION COMPLEX SUBUNIT 3"/>
    <property type="match status" value="1"/>
</dbReference>
<dbReference type="InterPro" id="IPR020795">
    <property type="entry name" value="ORC3"/>
</dbReference>
<evidence type="ECO:0008006" key="4">
    <source>
        <dbReference type="Google" id="ProtNLM"/>
    </source>
</evidence>
<evidence type="ECO:0000313" key="3">
    <source>
        <dbReference type="Proteomes" id="UP000245884"/>
    </source>
</evidence>
<dbReference type="GO" id="GO:0003688">
    <property type="term" value="F:DNA replication origin binding"/>
    <property type="evidence" value="ECO:0007669"/>
    <property type="project" value="TreeGrafter"/>
</dbReference>